<dbReference type="Gene3D" id="3.30.70.1900">
    <property type="match status" value="1"/>
</dbReference>
<dbReference type="EMBL" id="WMIA01000011">
    <property type="protein sequence ID" value="MTF39314.1"/>
    <property type="molecule type" value="Genomic_DNA"/>
</dbReference>
<evidence type="ECO:0000259" key="5">
    <source>
        <dbReference type="Pfam" id="PF10040"/>
    </source>
</evidence>
<dbReference type="GO" id="GO:0016788">
    <property type="term" value="F:hydrolase activity, acting on ester bonds"/>
    <property type="evidence" value="ECO:0007669"/>
    <property type="project" value="InterPro"/>
</dbReference>
<dbReference type="InterPro" id="IPR019267">
    <property type="entry name" value="CRISPR-assoc_Cas6_C"/>
</dbReference>
<dbReference type="Pfam" id="PF10040">
    <property type="entry name" value="CRISPR_Cas6"/>
    <property type="match status" value="1"/>
</dbReference>
<sequence length="369" mass="43382">MNINPLSSLGNLTWTNKNDLVILEFELVAGKDYYLCFDYSKGLHAWFLDQVRQLSSDLSQRLHDYPEEKAFSISRLQGNLIESDDKILLKQNSLYTWYLSIFSQELIQWLKIWFNQFPSHLGLYHAPLQIQKVKFFSPPTTYENLWKEKIETNFCFTFLSPTSFRRNNHHYPLPHPPNLFHSYLRRWNQFSQKVFSQDSFLDWIDKFVIIRRYHLESKKVAGGKKGSVTGFIGSLELYLGHKYQDYPEFTQLYSALCRFAPYCGTGHKTTFGLGHTRLEWVDIYQNNNNSLEEKLSQRIDELVDIFLKKKNGKGGNRTKNICLNYANIIARKELRQSLKDIATELEMPYETVKTYSKRATKILSSSQLT</sequence>
<evidence type="ECO:0000313" key="8">
    <source>
        <dbReference type="Proteomes" id="UP000437131"/>
    </source>
</evidence>
<keyword evidence="2" id="KW-0255">Endonuclease</keyword>
<dbReference type="InterPro" id="IPR045747">
    <property type="entry name" value="CRISPR-assoc_prot_Cas6_N_sf"/>
</dbReference>
<dbReference type="InterPro" id="IPR010156">
    <property type="entry name" value="CRISPR-assoc_prot_Cas6"/>
</dbReference>
<name>A0A844GS27_9CHRO</name>
<evidence type="ECO:0000313" key="7">
    <source>
        <dbReference type="EMBL" id="MTF39314.1"/>
    </source>
</evidence>
<dbReference type="Pfam" id="PF19308">
    <property type="entry name" value="CRISPR_Cas6_N"/>
    <property type="match status" value="1"/>
</dbReference>
<keyword evidence="3" id="KW-0378">Hydrolase</keyword>
<comment type="caution">
    <text evidence="7">The sequence shown here is derived from an EMBL/GenBank/DDBJ whole genome shotgun (WGS) entry which is preliminary data.</text>
</comment>
<keyword evidence="1" id="KW-0540">Nuclease</keyword>
<evidence type="ECO:0000256" key="2">
    <source>
        <dbReference type="ARBA" id="ARBA00022759"/>
    </source>
</evidence>
<keyword evidence="4" id="KW-0051">Antiviral defense</keyword>
<dbReference type="Gene3D" id="3.30.70.1890">
    <property type="match status" value="1"/>
</dbReference>
<organism evidence="7 8">
    <name type="scientific">Cyanobacterium aponinum 0216</name>
    <dbReference type="NCBI Taxonomy" id="2676140"/>
    <lineage>
        <taxon>Bacteria</taxon>
        <taxon>Bacillati</taxon>
        <taxon>Cyanobacteriota</taxon>
        <taxon>Cyanophyceae</taxon>
        <taxon>Oscillatoriophycideae</taxon>
        <taxon>Chroococcales</taxon>
        <taxon>Geminocystaceae</taxon>
        <taxon>Cyanobacterium</taxon>
    </lineage>
</organism>
<dbReference type="GO" id="GO:0051607">
    <property type="term" value="P:defense response to virus"/>
    <property type="evidence" value="ECO:0007669"/>
    <property type="project" value="UniProtKB-KW"/>
</dbReference>
<feature type="domain" description="CRISPR-associated protein Cas6-like N-terminal" evidence="6">
    <location>
        <begin position="34"/>
        <end position="115"/>
    </location>
</feature>
<dbReference type="GO" id="GO:0004519">
    <property type="term" value="F:endonuclease activity"/>
    <property type="evidence" value="ECO:0007669"/>
    <property type="project" value="UniProtKB-KW"/>
</dbReference>
<dbReference type="CDD" id="cd21141">
    <property type="entry name" value="Cas6_III-like"/>
    <property type="match status" value="1"/>
</dbReference>
<evidence type="ECO:0000256" key="4">
    <source>
        <dbReference type="ARBA" id="ARBA00023118"/>
    </source>
</evidence>
<evidence type="ECO:0000256" key="3">
    <source>
        <dbReference type="ARBA" id="ARBA00022801"/>
    </source>
</evidence>
<gene>
    <name evidence="7" type="primary">cas6</name>
    <name evidence="7" type="ORF">GGC33_10290</name>
</gene>
<dbReference type="Proteomes" id="UP000437131">
    <property type="component" value="Unassembled WGS sequence"/>
</dbReference>
<reference evidence="7 8" key="1">
    <citation type="submission" date="2019-11" db="EMBL/GenBank/DDBJ databases">
        <title>Isolation of a new High Light Tolerant Cyanobacteria.</title>
        <authorList>
            <person name="Dobson Z."/>
            <person name="Vaughn N."/>
            <person name="Vaughn M."/>
            <person name="Fromme P."/>
            <person name="Mazor Y."/>
        </authorList>
    </citation>
    <scope>NUCLEOTIDE SEQUENCE [LARGE SCALE GENOMIC DNA]</scope>
    <source>
        <strain evidence="7 8">0216</strain>
    </source>
</reference>
<proteinExistence type="predicted"/>
<dbReference type="RefSeq" id="WP_338324364.1">
    <property type="nucleotide sequence ID" value="NZ_WMIA01000011.1"/>
</dbReference>
<dbReference type="AlphaFoldDB" id="A0A844GS27"/>
<protein>
    <submittedName>
        <fullName evidence="7">CRISPR-associated endoribonuclease Cas6</fullName>
    </submittedName>
</protein>
<feature type="domain" description="CRISPR-associated protein Cas6 C-terminal" evidence="5">
    <location>
        <begin position="157"/>
        <end position="276"/>
    </location>
</feature>
<dbReference type="InterPro" id="IPR045648">
    <property type="entry name" value="CRISPR-assoc_Cas6-like_N"/>
</dbReference>
<dbReference type="NCBIfam" id="TIGR01877">
    <property type="entry name" value="cas_cas6"/>
    <property type="match status" value="1"/>
</dbReference>
<evidence type="ECO:0000256" key="1">
    <source>
        <dbReference type="ARBA" id="ARBA00022722"/>
    </source>
</evidence>
<accession>A0A844GS27</accession>
<evidence type="ECO:0000259" key="6">
    <source>
        <dbReference type="Pfam" id="PF19308"/>
    </source>
</evidence>